<name>A0ABT5AGL6_9CYAN</name>
<comment type="caution">
    <text evidence="1">The sequence shown here is derived from an EMBL/GenBank/DDBJ whole genome shotgun (WGS) entry which is preliminary data.</text>
</comment>
<sequence>MINFAKLEIKINTKYSFVGIQKEGSKLIFHIPKGFSEDDISTFDAKRDLFFRLYRVLNVFKQVCIDKGHFQTRVVTKADDRDGVVEDDTGSEITSDNDSKNIFYSKIDALGSILDAYDELKILALVSRLGKSERIDYSKLHRYLNKAVFLNNGAIYIDAMNLLRKEIHFDATDIVAMYCYILTEIKEQLKQEVNPEINSLAERFKEKYLGYEYSLFNEKYYLQVINELKDALELIDHYTPIKDSDYWDFYEAIYKFLFGELDTSIQGKVWGFSNFYSIWEAICLTNLIKTVNPAFIVYLDNEFISDNILSEWINCNKIIDISKIFILKDTDNPSDSDKESKLRPDAVIISFCTKDLKTLSFKNQKISKYPIEYEVYKIEWDDYGYSTTFRIEFYEGVNGKKRFKEHLIKIAYINQSYGKHCFEYLSINSNTQLPDNFYSYWNIDEINVNELEKMRCLNHIFYKALVMGICDNNNFFETFIGNILSKKFGIIYNNIFYQSLFRQGSHDRDIEEINQLFKNFISKLYFRIVDIKYHDSDYFISHENIEKIKRYSIRKQFVYEYLIQKHLKQINSQLKELDIKSEFWLPASSSNEETFTPLPKYMDDYIKLTGVNIMTVIDSYLEIEEK</sequence>
<proteinExistence type="predicted"/>
<evidence type="ECO:0000313" key="2">
    <source>
        <dbReference type="Proteomes" id="UP001211249"/>
    </source>
</evidence>
<organism evidence="1 2">
    <name type="scientific">Dolichospermum planctonicum CS-1226</name>
    <dbReference type="NCBI Taxonomy" id="3021751"/>
    <lineage>
        <taxon>Bacteria</taxon>
        <taxon>Bacillati</taxon>
        <taxon>Cyanobacteriota</taxon>
        <taxon>Cyanophyceae</taxon>
        <taxon>Nostocales</taxon>
        <taxon>Aphanizomenonaceae</taxon>
        <taxon>Dolichospermum</taxon>
        <taxon>Dolichospermum planctonicum</taxon>
    </lineage>
</organism>
<dbReference type="RefSeq" id="WP_271796228.1">
    <property type="nucleotide sequence ID" value="NZ_JAQMUC010000062.1"/>
</dbReference>
<dbReference type="Proteomes" id="UP001211249">
    <property type="component" value="Unassembled WGS sequence"/>
</dbReference>
<gene>
    <name evidence="1" type="ORF">PN451_11430</name>
</gene>
<keyword evidence="2" id="KW-1185">Reference proteome</keyword>
<evidence type="ECO:0008006" key="3">
    <source>
        <dbReference type="Google" id="ProtNLM"/>
    </source>
</evidence>
<evidence type="ECO:0000313" key="1">
    <source>
        <dbReference type="EMBL" id="MDB9536429.1"/>
    </source>
</evidence>
<protein>
    <recommendedName>
        <fullName evidence="3">DUF2357 domain-containing protein</fullName>
    </recommendedName>
</protein>
<dbReference type="EMBL" id="JAQMUC010000062">
    <property type="protein sequence ID" value="MDB9536429.1"/>
    <property type="molecule type" value="Genomic_DNA"/>
</dbReference>
<accession>A0ABT5AGL6</accession>
<reference evidence="1 2" key="1">
    <citation type="submission" date="2023-01" db="EMBL/GenBank/DDBJ databases">
        <title>Genomes from the Australian National Cyanobacteria Reference Collection.</title>
        <authorList>
            <person name="Willis A."/>
            <person name="Lee E.M.F."/>
        </authorList>
    </citation>
    <scope>NUCLEOTIDE SEQUENCE [LARGE SCALE GENOMIC DNA]</scope>
    <source>
        <strain evidence="1 2">CS-1226</strain>
    </source>
</reference>